<dbReference type="SMART" id="SM00233">
    <property type="entry name" value="PH"/>
    <property type="match status" value="2"/>
</dbReference>
<evidence type="ECO:0000259" key="4">
    <source>
        <dbReference type="PROSITE" id="PS50238"/>
    </source>
</evidence>
<evidence type="ECO:0000259" key="3">
    <source>
        <dbReference type="PROSITE" id="PS50003"/>
    </source>
</evidence>
<evidence type="ECO:0000313" key="5">
    <source>
        <dbReference type="EMBL" id="KAH7641860.1"/>
    </source>
</evidence>
<dbReference type="SUPFAM" id="SSF50729">
    <property type="entry name" value="PH domain-like"/>
    <property type="match status" value="1"/>
</dbReference>
<dbReference type="PROSITE" id="PS50003">
    <property type="entry name" value="PH_DOMAIN"/>
    <property type="match status" value="1"/>
</dbReference>
<reference evidence="5" key="2">
    <citation type="submission" date="2020-06" db="EMBL/GenBank/DDBJ databases">
        <authorList>
            <person name="Ji K."/>
            <person name="Li J."/>
        </authorList>
    </citation>
    <scope>NUCLEOTIDE SEQUENCE</scope>
    <source>
        <strain evidence="5">JKM2019</strain>
        <tissue evidence="5">Whole body</tissue>
    </source>
</reference>
<dbReference type="Pfam" id="PF00620">
    <property type="entry name" value="RhoGAP"/>
    <property type="match status" value="1"/>
</dbReference>
<dbReference type="GO" id="GO:0005737">
    <property type="term" value="C:cytoplasm"/>
    <property type="evidence" value="ECO:0007669"/>
    <property type="project" value="TreeGrafter"/>
</dbReference>
<name>A0A922IDV0_DERFA</name>
<dbReference type="AlphaFoldDB" id="A0A922IDV0"/>
<gene>
    <name evidence="6" type="primary">ARAP1</name>
    <name evidence="6" type="ORF">DERF_002795</name>
    <name evidence="5" type="ORF">HUG17_4905</name>
</gene>
<evidence type="ECO:0000256" key="2">
    <source>
        <dbReference type="SAM" id="MobiDB-lite"/>
    </source>
</evidence>
<dbReference type="SUPFAM" id="SSF48350">
    <property type="entry name" value="GTPase activation domain, GAP"/>
    <property type="match status" value="1"/>
</dbReference>
<dbReference type="InterPro" id="IPR008936">
    <property type="entry name" value="Rho_GTPase_activation_prot"/>
</dbReference>
<evidence type="ECO:0000256" key="1">
    <source>
        <dbReference type="ARBA" id="ARBA00022468"/>
    </source>
</evidence>
<feature type="compositionally biased region" description="Low complexity" evidence="2">
    <location>
        <begin position="165"/>
        <end position="174"/>
    </location>
</feature>
<dbReference type="EMBL" id="ASGP02000001">
    <property type="protein sequence ID" value="KAH9528887.1"/>
    <property type="molecule type" value="Genomic_DNA"/>
</dbReference>
<proteinExistence type="predicted"/>
<dbReference type="PROSITE" id="PS50238">
    <property type="entry name" value="RHOGAP"/>
    <property type="match status" value="1"/>
</dbReference>
<dbReference type="InterPro" id="IPR052227">
    <property type="entry name" value="Arf-Rho-GAP_ANK-PH_domain"/>
</dbReference>
<dbReference type="SMART" id="SM00324">
    <property type="entry name" value="RhoGAP"/>
    <property type="match status" value="1"/>
</dbReference>
<protein>
    <submittedName>
        <fullName evidence="6">Arap1p</fullName>
    </submittedName>
</protein>
<feature type="compositionally biased region" description="Low complexity" evidence="2">
    <location>
        <begin position="59"/>
        <end position="70"/>
    </location>
</feature>
<dbReference type="Proteomes" id="UP000828236">
    <property type="component" value="Unassembled WGS sequence"/>
</dbReference>
<evidence type="ECO:0000313" key="6">
    <source>
        <dbReference type="EMBL" id="KAH9528887.1"/>
    </source>
</evidence>
<dbReference type="Gene3D" id="2.30.29.30">
    <property type="entry name" value="Pleckstrin-homology domain (PH domain)/Phosphotyrosine-binding domain (PTB)"/>
    <property type="match status" value="1"/>
</dbReference>
<comment type="caution">
    <text evidence="6">The sequence shown here is derived from an EMBL/GenBank/DDBJ whole genome shotgun (WGS) entry which is preliminary data.</text>
</comment>
<dbReference type="GO" id="GO:0005096">
    <property type="term" value="F:GTPase activator activity"/>
    <property type="evidence" value="ECO:0007669"/>
    <property type="project" value="UniProtKB-KW"/>
</dbReference>
<reference evidence="6" key="4">
    <citation type="journal article" date="2022" name="Res Sq">
        <title>Comparative Genomics Reveals Insights into the Divergent Evolution of Astigmatic Mites and Household Pest Adaptations.</title>
        <authorList>
            <person name="Xiong Q."/>
            <person name="Wan A.T.-Y."/>
            <person name="Liu X.-Y."/>
            <person name="Fung C.S.-H."/>
            <person name="Xiao X."/>
            <person name="Malainual N."/>
            <person name="Hou J."/>
            <person name="Wang L."/>
            <person name="Wang M."/>
            <person name="Yang K."/>
            <person name="Cui Y."/>
            <person name="Leung E."/>
            <person name="Nong W."/>
            <person name="Shin S.-K."/>
            <person name="Au S."/>
            <person name="Jeong K.Y."/>
            <person name="Chew F.T."/>
            <person name="Hui J."/>
            <person name="Leung T.F."/>
            <person name="Tungtrongchitr A."/>
            <person name="Zhong N."/>
            <person name="Liu Z."/>
            <person name="Tsui S."/>
        </authorList>
    </citation>
    <scope>NUCLEOTIDE SEQUENCE</scope>
    <source>
        <strain evidence="6">Derf</strain>
        <tissue evidence="6">Whole organism</tissue>
    </source>
</reference>
<feature type="compositionally biased region" description="Polar residues" evidence="2">
    <location>
        <begin position="179"/>
        <end position="193"/>
    </location>
</feature>
<dbReference type="PANTHER" id="PTHR45899">
    <property type="entry name" value="RHO GTPASE ACTIVATING PROTEIN AT 15B, ISOFORM C"/>
    <property type="match status" value="1"/>
</dbReference>
<organism evidence="6 7">
    <name type="scientific">Dermatophagoides farinae</name>
    <name type="common">American house dust mite</name>
    <dbReference type="NCBI Taxonomy" id="6954"/>
    <lineage>
        <taxon>Eukaryota</taxon>
        <taxon>Metazoa</taxon>
        <taxon>Ecdysozoa</taxon>
        <taxon>Arthropoda</taxon>
        <taxon>Chelicerata</taxon>
        <taxon>Arachnida</taxon>
        <taxon>Acari</taxon>
        <taxon>Acariformes</taxon>
        <taxon>Sarcoptiformes</taxon>
        <taxon>Astigmata</taxon>
        <taxon>Psoroptidia</taxon>
        <taxon>Analgoidea</taxon>
        <taxon>Pyroglyphidae</taxon>
        <taxon>Dermatophagoidinae</taxon>
        <taxon>Dermatophagoides</taxon>
    </lineage>
</organism>
<dbReference type="Gene3D" id="3.10.20.90">
    <property type="entry name" value="Phosphatidylinositol 3-kinase Catalytic Subunit, Chain A, domain 1"/>
    <property type="match status" value="1"/>
</dbReference>
<dbReference type="Pfam" id="PF00169">
    <property type="entry name" value="PH"/>
    <property type="match status" value="1"/>
</dbReference>
<feature type="region of interest" description="Disordered" evidence="2">
    <location>
        <begin position="1"/>
        <end position="80"/>
    </location>
</feature>
<dbReference type="PANTHER" id="PTHR45899:SF2">
    <property type="entry name" value="RHO GTPASE ACTIVATING PROTEIN AT 15B, ISOFORM C"/>
    <property type="match status" value="1"/>
</dbReference>
<dbReference type="Pfam" id="PF00788">
    <property type="entry name" value="RA"/>
    <property type="match status" value="1"/>
</dbReference>
<keyword evidence="7" id="KW-1185">Reference proteome</keyword>
<sequence>MDQQNHLAFSNPIYGEISYRPIPKPRLSKKKSNQVKKQQNSDGNDNHECFNDNNSSPLQKQQQQQQQQQQSSHDNQHRSSSLCLSDIRMTQLLDEINSLTDSLQKNFSSLPENVDINNNNNNHKSNEKTKAATTTATTHDEVQRRTIIKRKKIPVRSDLFNISFNNDDNVNSLDDNTETNHLPSTSTSTNDVLNSKKDKPITSSGDSGVFLMASQKSVFDNDGDGNRENSDLSMKNKSEIDEIPTTSKEAIKSDNKTIVNTKQIANDEPPKLPPRKPSRSDVIPTGMDRVETNNERLEIEHLHNDTLSLQRSGYLWKTGPNYKSFKNRWCVLYRHSQNYFDANLSYYFNRSSMSASLSGKILLAEIEFISITETIPVKTRLPKIEKPASNLRSSKSLIEYMNSNNHNNNIADNNDLGNGGNHSLCFFEIGVKTRQGRIYLFAARSDTDRQQWIHAFVQATTLHAFKNKEIYHCGFVKAKFTITAEWQICFALLTTDRFFYVFELGQNSSTIPTLECERYHIFNLRKTVRLSRMDEKSSMNDEIGSQINRKNSDSSRECCAIDCKYGFSLTQNGGHVVYLVSSFESHINLWYRSIWRFWLVPRQPPEKLILEEQYLTKDDVPIAIDKCLKFLDTFNQTGLNLFGPMQDSIHEHTAITIQNSSPNEKPNEPISRNRLPGYLATTPMLADMDLWTQQNILTQLRFDSWNIHLLPQKYNACQISQLMLLYLRSMNECLFTEALLPYWIKLWKTINKIDESDNSDSDSIDSKNEQIKRLLKFMPPVNYALLRRFIIYLANAIHNNEEYSLSTSLCKTLFFSKPNKTPISVSVARSIMMALIQNHVWLFDVTKEELEKELHIKRVVNLIISQNRKQSAKKQSGQKMKINRMNNFIGGEHMIAIANKGYHGDDRTRVNSLIIGIKVTAWPDNKQINVNVHINRSTTANEIFEMILEKVKLDDNEEILNSYSVFEVICNRRLERIIMGKEKILPLILCWSNWPSHWSMDACIEIKPTERLLRGQPDHKMNKLPNLKVIQFENESLNVTPIMLMSVIRYCGQSDTRSVKHVLAEFSSSQLFLYCKETHHLLSQYELDEIYWYVGIESGNVFQNATPIKCQTIVADPDEATALVVSSGSNSNMSGSTKSAGSTKAIRRHQQPHSSTVASVSNQIPTVPTTLVECQITSTNSIPALTFIERHRIKSRQSHERRNFGQTLVFNSWIELDQWIKGLLEASLHRELFEI</sequence>
<feature type="domain" description="Rho-GAP" evidence="4">
    <location>
        <begin position="608"/>
        <end position="871"/>
    </location>
</feature>
<feature type="region of interest" description="Disordered" evidence="2">
    <location>
        <begin position="111"/>
        <end position="141"/>
    </location>
</feature>
<feature type="region of interest" description="Disordered" evidence="2">
    <location>
        <begin position="164"/>
        <end position="207"/>
    </location>
</feature>
<dbReference type="SUPFAM" id="SSF54236">
    <property type="entry name" value="Ubiquitin-like"/>
    <property type="match status" value="1"/>
</dbReference>
<reference evidence="6" key="1">
    <citation type="submission" date="2013-05" db="EMBL/GenBank/DDBJ databases">
        <authorList>
            <person name="Yim A.K.Y."/>
            <person name="Chan T.F."/>
            <person name="Ji K.M."/>
            <person name="Liu X.Y."/>
            <person name="Zhou J.W."/>
            <person name="Li R.Q."/>
            <person name="Yang K.Y."/>
            <person name="Li J."/>
            <person name="Li M."/>
            <person name="Law P.T.W."/>
            <person name="Wu Y.L."/>
            <person name="Cai Z.L."/>
            <person name="Qin H."/>
            <person name="Bao Y."/>
            <person name="Leung R.K.K."/>
            <person name="Ng P.K.S."/>
            <person name="Zou J."/>
            <person name="Zhong X.J."/>
            <person name="Ran P.X."/>
            <person name="Zhong N.S."/>
            <person name="Liu Z.G."/>
            <person name="Tsui S.K.W."/>
        </authorList>
    </citation>
    <scope>NUCLEOTIDE SEQUENCE</scope>
    <source>
        <strain evidence="6">Derf</strain>
        <tissue evidence="6">Whole organism</tissue>
    </source>
</reference>
<dbReference type="InterPro" id="IPR001849">
    <property type="entry name" value="PH_domain"/>
</dbReference>
<dbReference type="InterPro" id="IPR029071">
    <property type="entry name" value="Ubiquitin-like_domsf"/>
</dbReference>
<reference evidence="5" key="3">
    <citation type="journal article" date="2021" name="World Allergy Organ. J.">
        <title>Chromosome-level assembly of Dermatophagoides farinae genome and transcriptome reveals two novel allergens Der f 37 and Der f 39.</title>
        <authorList>
            <person name="Chen J."/>
            <person name="Cai Z."/>
            <person name="Fan D."/>
            <person name="Hu J."/>
            <person name="Hou Y."/>
            <person name="He Y."/>
            <person name="Zhang Z."/>
            <person name="Zhao Z."/>
            <person name="Gao P."/>
            <person name="Hu W."/>
            <person name="Sun J."/>
            <person name="Li J."/>
            <person name="Ji K."/>
        </authorList>
    </citation>
    <scope>NUCLEOTIDE SEQUENCE</scope>
    <source>
        <strain evidence="5">JKM2019</strain>
    </source>
</reference>
<dbReference type="InterPro" id="IPR000159">
    <property type="entry name" value="RA_dom"/>
</dbReference>
<evidence type="ECO:0000313" key="7">
    <source>
        <dbReference type="Proteomes" id="UP000790347"/>
    </source>
</evidence>
<dbReference type="Proteomes" id="UP000790347">
    <property type="component" value="Unassembled WGS sequence"/>
</dbReference>
<dbReference type="InterPro" id="IPR011993">
    <property type="entry name" value="PH-like_dom_sf"/>
</dbReference>
<dbReference type="EMBL" id="SDOV01000004">
    <property type="protein sequence ID" value="KAH7641860.1"/>
    <property type="molecule type" value="Genomic_DNA"/>
</dbReference>
<dbReference type="GO" id="GO:0007165">
    <property type="term" value="P:signal transduction"/>
    <property type="evidence" value="ECO:0007669"/>
    <property type="project" value="InterPro"/>
</dbReference>
<feature type="domain" description="PH" evidence="3">
    <location>
        <begin position="308"/>
        <end position="461"/>
    </location>
</feature>
<dbReference type="GO" id="GO:0005547">
    <property type="term" value="F:phosphatidylinositol-3,4,5-trisphosphate binding"/>
    <property type="evidence" value="ECO:0007669"/>
    <property type="project" value="TreeGrafter"/>
</dbReference>
<dbReference type="InterPro" id="IPR000198">
    <property type="entry name" value="RhoGAP_dom"/>
</dbReference>
<accession>A0A922IDV0</accession>
<keyword evidence="1" id="KW-0343">GTPase activation</keyword>
<dbReference type="CDD" id="cd00821">
    <property type="entry name" value="PH"/>
    <property type="match status" value="1"/>
</dbReference>
<feature type="region of interest" description="Disordered" evidence="2">
    <location>
        <begin position="265"/>
        <end position="286"/>
    </location>
</feature>
<dbReference type="Gene3D" id="1.10.555.10">
    <property type="entry name" value="Rho GTPase activation protein"/>
    <property type="match status" value="1"/>
</dbReference>